<dbReference type="EMBL" id="NVUK01000006">
    <property type="protein sequence ID" value="PCI78409.1"/>
    <property type="molecule type" value="Genomic_DNA"/>
</dbReference>
<gene>
    <name evidence="2" type="ORF">COB21_00835</name>
</gene>
<dbReference type="Proteomes" id="UP000218775">
    <property type="component" value="Unassembled WGS sequence"/>
</dbReference>
<organism evidence="2 3">
    <name type="scientific">Aerophobetes bacterium</name>
    <dbReference type="NCBI Taxonomy" id="2030807"/>
    <lineage>
        <taxon>Bacteria</taxon>
        <taxon>Candidatus Aerophobota</taxon>
    </lineage>
</organism>
<reference evidence="3" key="1">
    <citation type="submission" date="2017-08" db="EMBL/GenBank/DDBJ databases">
        <title>A dynamic microbial community with high functional redundancy inhabits the cold, oxic subseafloor aquifer.</title>
        <authorList>
            <person name="Tully B.J."/>
            <person name="Wheat C.G."/>
            <person name="Glazer B.T."/>
            <person name="Huber J.A."/>
        </authorList>
    </citation>
    <scope>NUCLEOTIDE SEQUENCE [LARGE SCALE GENOMIC DNA]</scope>
</reference>
<dbReference type="InterPro" id="IPR001841">
    <property type="entry name" value="Znf_RING"/>
</dbReference>
<evidence type="ECO:0000259" key="1">
    <source>
        <dbReference type="PROSITE" id="PS50089"/>
    </source>
</evidence>
<protein>
    <recommendedName>
        <fullName evidence="1">RING-type domain-containing protein</fullName>
    </recommendedName>
</protein>
<feature type="domain" description="RING-type" evidence="1">
    <location>
        <begin position="19"/>
        <end position="60"/>
    </location>
</feature>
<dbReference type="AlphaFoldDB" id="A0A2A4X8F8"/>
<evidence type="ECO:0000313" key="3">
    <source>
        <dbReference type="Proteomes" id="UP000218775"/>
    </source>
</evidence>
<evidence type="ECO:0000313" key="2">
    <source>
        <dbReference type="EMBL" id="PCI78409.1"/>
    </source>
</evidence>
<name>A0A2A4X8F8_UNCAE</name>
<accession>A0A2A4X8F8</accession>
<comment type="caution">
    <text evidence="2">The sequence shown here is derived from an EMBL/GenBank/DDBJ whole genome shotgun (WGS) entry which is preliminary data.</text>
</comment>
<dbReference type="InterPro" id="IPR013083">
    <property type="entry name" value="Znf_RING/FYVE/PHD"/>
</dbReference>
<dbReference type="SUPFAM" id="SSF57850">
    <property type="entry name" value="RING/U-box"/>
    <property type="match status" value="1"/>
</dbReference>
<proteinExistence type="predicted"/>
<sequence length="165" mass="18824">MATTVQLTPLAQCLLHRECAICLCKMNARESLIRLACNHMFHETCNNQWFLTKQECGSCREPSSLDNCRVFVFTPDQFSPEMLKKAAAEEARCISDVTTHRKQKQREEELRKALLVICCVGVTAVALRRLLRKKTPKKEVLPITPKTLIPVIIKPPLVIHSPFIR</sequence>
<dbReference type="PROSITE" id="PS50089">
    <property type="entry name" value="ZF_RING_2"/>
    <property type="match status" value="1"/>
</dbReference>
<dbReference type="Pfam" id="PF13639">
    <property type="entry name" value="zf-RING_2"/>
    <property type="match status" value="1"/>
</dbReference>
<dbReference type="Gene3D" id="3.30.40.10">
    <property type="entry name" value="Zinc/RING finger domain, C3HC4 (zinc finger)"/>
    <property type="match status" value="1"/>
</dbReference>